<keyword evidence="1" id="KW-0472">Membrane</keyword>
<proteinExistence type="predicted"/>
<dbReference type="Proteomes" id="UP000503447">
    <property type="component" value="Chromosome"/>
</dbReference>
<keyword evidence="1" id="KW-0812">Transmembrane</keyword>
<dbReference type="EMBL" id="CP053452">
    <property type="protein sequence ID" value="QJW95779.1"/>
    <property type="molecule type" value="Genomic_DNA"/>
</dbReference>
<organism evidence="2 3">
    <name type="scientific">Frigoriglobus tundricola</name>
    <dbReference type="NCBI Taxonomy" id="2774151"/>
    <lineage>
        <taxon>Bacteria</taxon>
        <taxon>Pseudomonadati</taxon>
        <taxon>Planctomycetota</taxon>
        <taxon>Planctomycetia</taxon>
        <taxon>Gemmatales</taxon>
        <taxon>Gemmataceae</taxon>
        <taxon>Frigoriglobus</taxon>
    </lineage>
</organism>
<keyword evidence="3" id="KW-1185">Reference proteome</keyword>
<evidence type="ECO:0000313" key="2">
    <source>
        <dbReference type="EMBL" id="QJW95779.1"/>
    </source>
</evidence>
<reference evidence="3" key="1">
    <citation type="submission" date="2020-05" db="EMBL/GenBank/DDBJ databases">
        <title>Frigoriglobus tundricola gen. nov., sp. nov., a psychrotolerant cellulolytic planctomycete of the family Gemmataceae with two divergent copies of 16S rRNA gene.</title>
        <authorList>
            <person name="Kulichevskaya I.S."/>
            <person name="Ivanova A.A."/>
            <person name="Naumoff D.G."/>
            <person name="Beletsky A.V."/>
            <person name="Rijpstra W.I.C."/>
            <person name="Sinninghe Damste J.S."/>
            <person name="Mardanov A.V."/>
            <person name="Ravin N.V."/>
            <person name="Dedysh S.N."/>
        </authorList>
    </citation>
    <scope>NUCLEOTIDE SEQUENCE [LARGE SCALE GENOMIC DNA]</scope>
    <source>
        <strain evidence="3">PL17</strain>
    </source>
</reference>
<evidence type="ECO:0000256" key="1">
    <source>
        <dbReference type="SAM" id="Phobius"/>
    </source>
</evidence>
<dbReference type="InterPro" id="IPR043739">
    <property type="entry name" value="DUF5684"/>
</dbReference>
<dbReference type="RefSeq" id="WP_171471498.1">
    <property type="nucleotide sequence ID" value="NZ_CP053452.2"/>
</dbReference>
<sequence length="99" mass="10924">MEILLAVLCPLAIFLTFFLVIVAGAWKVFVKAGQPGWASIVPVYNQYVFVVEIAKKDMVMFIATLFIPFVGIIPCMDVAEKFGKSKAYYLGKEVAQGVT</sequence>
<evidence type="ECO:0000313" key="3">
    <source>
        <dbReference type="Proteomes" id="UP000503447"/>
    </source>
</evidence>
<gene>
    <name evidence="2" type="ORF">FTUN_3333</name>
</gene>
<protein>
    <recommendedName>
        <fullName evidence="4">Signal peptidase I</fullName>
    </recommendedName>
</protein>
<accession>A0A6M5YNX6</accession>
<evidence type="ECO:0008006" key="4">
    <source>
        <dbReference type="Google" id="ProtNLM"/>
    </source>
</evidence>
<keyword evidence="1" id="KW-1133">Transmembrane helix</keyword>
<name>A0A6M5YNX6_9BACT</name>
<dbReference type="KEGG" id="ftj:FTUN_3333"/>
<dbReference type="Pfam" id="PF18936">
    <property type="entry name" value="DUF5684"/>
    <property type="match status" value="1"/>
</dbReference>
<feature type="transmembrane region" description="Helical" evidence="1">
    <location>
        <begin position="58"/>
        <end position="79"/>
    </location>
</feature>
<dbReference type="AlphaFoldDB" id="A0A6M5YNX6"/>